<evidence type="ECO:0000313" key="3">
    <source>
        <dbReference type="Proteomes" id="UP001596203"/>
    </source>
</evidence>
<organism evidence="2 3">
    <name type="scientific">Plantactinospora solaniradicis</name>
    <dbReference type="NCBI Taxonomy" id="1723736"/>
    <lineage>
        <taxon>Bacteria</taxon>
        <taxon>Bacillati</taxon>
        <taxon>Actinomycetota</taxon>
        <taxon>Actinomycetes</taxon>
        <taxon>Micromonosporales</taxon>
        <taxon>Micromonosporaceae</taxon>
        <taxon>Plantactinospora</taxon>
    </lineage>
</organism>
<name>A0ABW1KMX9_9ACTN</name>
<dbReference type="Proteomes" id="UP001596203">
    <property type="component" value="Unassembled WGS sequence"/>
</dbReference>
<reference evidence="3" key="1">
    <citation type="journal article" date="2019" name="Int. J. Syst. Evol. Microbiol.">
        <title>The Global Catalogue of Microorganisms (GCM) 10K type strain sequencing project: providing services to taxonomists for standard genome sequencing and annotation.</title>
        <authorList>
            <consortium name="The Broad Institute Genomics Platform"/>
            <consortium name="The Broad Institute Genome Sequencing Center for Infectious Disease"/>
            <person name="Wu L."/>
            <person name="Ma J."/>
        </authorList>
    </citation>
    <scope>NUCLEOTIDE SEQUENCE [LARGE SCALE GENOMIC DNA]</scope>
    <source>
        <strain evidence="3">ZS-35-S2</strain>
    </source>
</reference>
<feature type="region of interest" description="Disordered" evidence="1">
    <location>
        <begin position="1"/>
        <end position="22"/>
    </location>
</feature>
<proteinExistence type="predicted"/>
<evidence type="ECO:0008006" key="4">
    <source>
        <dbReference type="Google" id="ProtNLM"/>
    </source>
</evidence>
<gene>
    <name evidence="2" type="ORF">ACFP2T_43270</name>
</gene>
<dbReference type="EMBL" id="JBHSPR010000083">
    <property type="protein sequence ID" value="MFC6022960.1"/>
    <property type="molecule type" value="Genomic_DNA"/>
</dbReference>
<evidence type="ECO:0000313" key="2">
    <source>
        <dbReference type="EMBL" id="MFC6022960.1"/>
    </source>
</evidence>
<accession>A0ABW1KMX9</accession>
<protein>
    <recommendedName>
        <fullName evidence="4">CopG family transcriptional regulator</fullName>
    </recommendedName>
</protein>
<evidence type="ECO:0000256" key="1">
    <source>
        <dbReference type="SAM" id="MobiDB-lite"/>
    </source>
</evidence>
<sequence>MGSREDALRSLEDRDWSGAEVEHTPRSAMIVHSIRLPEDASRWVEAEAVRQGTNPSVVIRGLVERAARPQPSGETVVVRVDELRRNVLQAVEQAIHPAA</sequence>
<keyword evidence="3" id="KW-1185">Reference proteome</keyword>
<dbReference type="RefSeq" id="WP_377432864.1">
    <property type="nucleotide sequence ID" value="NZ_JBHSPR010000083.1"/>
</dbReference>
<comment type="caution">
    <text evidence="2">The sequence shown here is derived from an EMBL/GenBank/DDBJ whole genome shotgun (WGS) entry which is preliminary data.</text>
</comment>